<dbReference type="EMBL" id="CP001074">
    <property type="protein sequence ID" value="ACE89390.1"/>
    <property type="molecule type" value="Genomic_DNA"/>
</dbReference>
<dbReference type="Proteomes" id="UP000008817">
    <property type="component" value="Chromosome"/>
</dbReference>
<reference evidence="1 2" key="1">
    <citation type="submission" date="2008-04" db="EMBL/GenBank/DDBJ databases">
        <title>Genome diversity and DNA divergence of Rhizobium etli.</title>
        <authorList>
            <person name="Gonzalez V."/>
            <person name="Acosta J.L."/>
            <person name="Santamaria R.I."/>
            <person name="Bustos P."/>
            <person name="Hernandez-Gonzalez I.L."/>
            <person name="Fernandez J.L."/>
            <person name="Diaz R."/>
            <person name="Flores M."/>
            <person name="Mora J."/>
            <person name="Palacios R."/>
            <person name="Davila G."/>
        </authorList>
    </citation>
    <scope>NUCLEOTIDE SEQUENCE [LARGE SCALE GENOMIC DNA]</scope>
    <source>
        <strain evidence="1 2">CIAT 652</strain>
    </source>
</reference>
<name>B3PZ96_RHIE6</name>
<dbReference type="AlphaFoldDB" id="B3PZ96"/>
<organism evidence="1 2">
    <name type="scientific">Rhizobium etli (strain CIAT 652)</name>
    <dbReference type="NCBI Taxonomy" id="491916"/>
    <lineage>
        <taxon>Bacteria</taxon>
        <taxon>Pseudomonadati</taxon>
        <taxon>Pseudomonadota</taxon>
        <taxon>Alphaproteobacteria</taxon>
        <taxon>Hyphomicrobiales</taxon>
        <taxon>Rhizobiaceae</taxon>
        <taxon>Rhizobium/Agrobacterium group</taxon>
        <taxon>Rhizobium</taxon>
    </lineage>
</organism>
<accession>B3PZ96</accession>
<protein>
    <submittedName>
        <fullName evidence="1">Uncharacterized protein</fullName>
    </submittedName>
</protein>
<dbReference type="HOGENOM" id="CLU_1873748_0_0_5"/>
<evidence type="ECO:0000313" key="2">
    <source>
        <dbReference type="Proteomes" id="UP000008817"/>
    </source>
</evidence>
<proteinExistence type="predicted"/>
<evidence type="ECO:0000313" key="1">
    <source>
        <dbReference type="EMBL" id="ACE89390.1"/>
    </source>
</evidence>
<sequence>MPACRHRIHLHSAAFQFHRAASAKQPPEHSPPLTGWRHPHEAARLPVHSNTAPEGTGAELRCRYRVHAAPSSAFRARLAVDPRFRPTSPNAILLSPIPQPHVKRVIAIGTKHPCPVTATLRLKSVKCLKKRKRKAP</sequence>
<gene>
    <name evidence="1" type="ordered locus">RHECIAT_CH0000396</name>
</gene>
<dbReference type="KEGG" id="rec:RHECIAT_CH0000396"/>